<dbReference type="GO" id="GO:0003700">
    <property type="term" value="F:DNA-binding transcription factor activity"/>
    <property type="evidence" value="ECO:0007669"/>
    <property type="project" value="InterPro"/>
</dbReference>
<dbReference type="AlphaFoldDB" id="A0A2P2NR78"/>
<reference evidence="6" key="1">
    <citation type="submission" date="2018-02" db="EMBL/GenBank/DDBJ databases">
        <title>Rhizophora mucronata_Transcriptome.</title>
        <authorList>
            <person name="Meera S.P."/>
            <person name="Sreeshan A."/>
            <person name="Augustine A."/>
        </authorList>
    </citation>
    <scope>NUCLEOTIDE SEQUENCE</scope>
    <source>
        <tissue evidence="6">Leaf</tissue>
    </source>
</reference>
<dbReference type="PANTHER" id="PTHR43952:SF45">
    <property type="entry name" value="PROTEIN RADIALIS-LIKE 4"/>
    <property type="match status" value="1"/>
</dbReference>
<evidence type="ECO:0000256" key="2">
    <source>
        <dbReference type="ARBA" id="ARBA00023015"/>
    </source>
</evidence>
<evidence type="ECO:0000256" key="4">
    <source>
        <dbReference type="ARBA" id="ARBA00023242"/>
    </source>
</evidence>
<keyword evidence="5" id="KW-0472">Membrane</keyword>
<protein>
    <recommendedName>
        <fullName evidence="7">Myb-like domain-containing protein</fullName>
    </recommendedName>
</protein>
<keyword evidence="2" id="KW-0805">Transcription regulation</keyword>
<accession>A0A2P2NR78</accession>
<comment type="subcellular location">
    <subcellularLocation>
        <location evidence="1">Nucleus</location>
    </subcellularLocation>
</comment>
<proteinExistence type="predicted"/>
<dbReference type="CDD" id="cd00167">
    <property type="entry name" value="SANT"/>
    <property type="match status" value="1"/>
</dbReference>
<evidence type="ECO:0000256" key="3">
    <source>
        <dbReference type="ARBA" id="ARBA00023163"/>
    </source>
</evidence>
<evidence type="ECO:0000256" key="5">
    <source>
        <dbReference type="SAM" id="Phobius"/>
    </source>
</evidence>
<dbReference type="InterPro" id="IPR009057">
    <property type="entry name" value="Homeodomain-like_sf"/>
</dbReference>
<dbReference type="SUPFAM" id="SSF46689">
    <property type="entry name" value="Homeodomain-like"/>
    <property type="match status" value="1"/>
</dbReference>
<keyword evidence="4" id="KW-0539">Nucleus</keyword>
<organism evidence="6">
    <name type="scientific">Rhizophora mucronata</name>
    <name type="common">Asiatic mangrove</name>
    <dbReference type="NCBI Taxonomy" id="61149"/>
    <lineage>
        <taxon>Eukaryota</taxon>
        <taxon>Viridiplantae</taxon>
        <taxon>Streptophyta</taxon>
        <taxon>Embryophyta</taxon>
        <taxon>Tracheophyta</taxon>
        <taxon>Spermatophyta</taxon>
        <taxon>Magnoliopsida</taxon>
        <taxon>eudicotyledons</taxon>
        <taxon>Gunneridae</taxon>
        <taxon>Pentapetalae</taxon>
        <taxon>rosids</taxon>
        <taxon>fabids</taxon>
        <taxon>Malpighiales</taxon>
        <taxon>Rhizophoraceae</taxon>
        <taxon>Rhizophora</taxon>
    </lineage>
</organism>
<dbReference type="FunFam" id="1.10.10.60:FF:000154">
    <property type="entry name" value="Transcription factor SRM1"/>
    <property type="match status" value="1"/>
</dbReference>
<sequence length="147" mass="16993">MDDFSRVSYGWTWEENKLFEMALAVVDEDAPDRWEAVAVMVGGKKSAVDVEKHYAILLEDLQSIESGKFDHKLSGEAWSRLEVDSTRSLCWTDEDHKYVLTISQDHWIALASFSLLFILNCISLLLPFFLIRQHTRYIDTKLTSFPC</sequence>
<dbReference type="PANTHER" id="PTHR43952">
    <property type="entry name" value="MYB FAMILY TRANSCRIPTION FACTOR-RELATED"/>
    <property type="match status" value="1"/>
</dbReference>
<evidence type="ECO:0000256" key="1">
    <source>
        <dbReference type="ARBA" id="ARBA00004123"/>
    </source>
</evidence>
<dbReference type="EMBL" id="GGEC01064532">
    <property type="protein sequence ID" value="MBX45016.1"/>
    <property type="molecule type" value="Transcribed_RNA"/>
</dbReference>
<dbReference type="InterPro" id="IPR001005">
    <property type="entry name" value="SANT/Myb"/>
</dbReference>
<dbReference type="Gene3D" id="1.10.10.60">
    <property type="entry name" value="Homeodomain-like"/>
    <property type="match status" value="1"/>
</dbReference>
<keyword evidence="5" id="KW-0812">Transmembrane</keyword>
<dbReference type="InterPro" id="IPR044636">
    <property type="entry name" value="RADIALIS-like"/>
</dbReference>
<name>A0A2P2NR78_RHIMU</name>
<feature type="transmembrane region" description="Helical" evidence="5">
    <location>
        <begin position="107"/>
        <end position="131"/>
    </location>
</feature>
<evidence type="ECO:0008006" key="7">
    <source>
        <dbReference type="Google" id="ProtNLM"/>
    </source>
</evidence>
<keyword evidence="5" id="KW-1133">Transmembrane helix</keyword>
<evidence type="ECO:0000313" key="6">
    <source>
        <dbReference type="EMBL" id="MBX45016.1"/>
    </source>
</evidence>
<dbReference type="GO" id="GO:0005634">
    <property type="term" value="C:nucleus"/>
    <property type="evidence" value="ECO:0007669"/>
    <property type="project" value="UniProtKB-SubCell"/>
</dbReference>
<keyword evidence="3" id="KW-0804">Transcription</keyword>